<dbReference type="Proteomes" id="UP000319731">
    <property type="component" value="Unassembled WGS sequence"/>
</dbReference>
<dbReference type="AlphaFoldDB" id="A0A507BV68"/>
<evidence type="ECO:0000259" key="3">
    <source>
        <dbReference type="PROSITE" id="PS50238"/>
    </source>
</evidence>
<feature type="region of interest" description="Disordered" evidence="2">
    <location>
        <begin position="166"/>
        <end position="189"/>
    </location>
</feature>
<dbReference type="Pfam" id="PF00620">
    <property type="entry name" value="RhoGAP"/>
    <property type="match status" value="1"/>
</dbReference>
<evidence type="ECO:0000313" key="5">
    <source>
        <dbReference type="Proteomes" id="UP000319731"/>
    </source>
</evidence>
<evidence type="ECO:0000256" key="1">
    <source>
        <dbReference type="ARBA" id="ARBA00022468"/>
    </source>
</evidence>
<protein>
    <recommendedName>
        <fullName evidence="3">Rho-GAP domain-containing protein</fullName>
    </recommendedName>
</protein>
<feature type="compositionally biased region" description="Polar residues" evidence="2">
    <location>
        <begin position="516"/>
        <end position="527"/>
    </location>
</feature>
<feature type="region of interest" description="Disordered" evidence="2">
    <location>
        <begin position="1"/>
        <end position="118"/>
    </location>
</feature>
<dbReference type="OrthoDB" id="185175at2759"/>
<sequence length="542" mass="59120">MRPLPPTAAPRPQNSTRTNSTTTTTGTARQPLYSEPATDEYGYSTLDDDGEEDPFGDQRQHITLKTYPEPSISHRGSQFSDFGADERHRGSQFSDYRGDERSRQSSSKSSLSGSTLADKLASVASIAKERGTEWSKIAMEKSAVYLEKASEYTDKAYIAAKERVDEYRTQNRSPSPEAQSRKESPSFQPKGPSLIFGEPLSLAVSRAPVSDDLPIPIVVYRCIEYLDKEGLTEVGLYRLSGSNVAVNKFKGVFDAADDVDFSSMEERPDPNIAASLVKLYFRELREPILTKELVPEFTQLVSSVQAGSPPNSSVQQDAHLIPELARLCNQLPTENYYTLAYLFRHLHKVSKNNEVNKMTTSNLQVVFTPTLGISSTLIRMMITYWWEIFEKAQHLDGGVSASKQPSSSSQTSSSTKRVAPPPPPSRIGSGSKSDLKPAASSRSNSMNIVSTNSSVANGENNSSPPLAPRPQRPPKPVVVSDARPVSSPGTAPRNNSSSSNSSGGSIRKNPFMQAGIVSTASPSQPMQWNPFGDDVPSKGLDK</sequence>
<dbReference type="STRING" id="1806994.A0A507BV68"/>
<dbReference type="PANTHER" id="PTHR23176">
    <property type="entry name" value="RHO/RAC/CDC GTPASE-ACTIVATING PROTEIN"/>
    <property type="match status" value="1"/>
</dbReference>
<keyword evidence="1" id="KW-0343">GTPase activation</keyword>
<feature type="compositionally biased region" description="Acidic residues" evidence="2">
    <location>
        <begin position="46"/>
        <end position="55"/>
    </location>
</feature>
<name>A0A507BV68_9FUNG</name>
<dbReference type="InterPro" id="IPR050729">
    <property type="entry name" value="Rho-GAP"/>
</dbReference>
<evidence type="ECO:0000313" key="4">
    <source>
        <dbReference type="EMBL" id="TPX32797.1"/>
    </source>
</evidence>
<dbReference type="PROSITE" id="PS50238">
    <property type="entry name" value="RHOGAP"/>
    <property type="match status" value="1"/>
</dbReference>
<dbReference type="InterPro" id="IPR008936">
    <property type="entry name" value="Rho_GTPase_activation_prot"/>
</dbReference>
<keyword evidence="5" id="KW-1185">Reference proteome</keyword>
<feature type="compositionally biased region" description="Low complexity" evidence="2">
    <location>
        <begin position="104"/>
        <end position="114"/>
    </location>
</feature>
<dbReference type="GO" id="GO:0005096">
    <property type="term" value="F:GTPase activator activity"/>
    <property type="evidence" value="ECO:0007669"/>
    <property type="project" value="UniProtKB-KW"/>
</dbReference>
<feature type="compositionally biased region" description="Polar residues" evidence="2">
    <location>
        <begin position="440"/>
        <end position="461"/>
    </location>
</feature>
<reference evidence="4 5" key="1">
    <citation type="journal article" date="2019" name="Sci. Rep.">
        <title>Comparative genomics of chytrid fungi reveal insights into the obligate biotrophic and pathogenic lifestyle of Synchytrium endobioticum.</title>
        <authorList>
            <person name="van de Vossenberg B.T.L.H."/>
            <person name="Warris S."/>
            <person name="Nguyen H.D.T."/>
            <person name="van Gent-Pelzer M.P.E."/>
            <person name="Joly D.L."/>
            <person name="van de Geest H.C."/>
            <person name="Bonants P.J.M."/>
            <person name="Smith D.S."/>
            <person name="Levesque C.A."/>
            <person name="van der Lee T.A.J."/>
        </authorList>
    </citation>
    <scope>NUCLEOTIDE SEQUENCE [LARGE SCALE GENOMIC DNA]</scope>
    <source>
        <strain evidence="4 5">JEL517</strain>
    </source>
</reference>
<dbReference type="SUPFAM" id="SSF48350">
    <property type="entry name" value="GTPase activation domain, GAP"/>
    <property type="match status" value="1"/>
</dbReference>
<proteinExistence type="predicted"/>
<comment type="caution">
    <text evidence="4">The sequence shown here is derived from an EMBL/GenBank/DDBJ whole genome shotgun (WGS) entry which is preliminary data.</text>
</comment>
<feature type="compositionally biased region" description="Low complexity" evidence="2">
    <location>
        <begin position="14"/>
        <end position="27"/>
    </location>
</feature>
<organism evidence="4 5">
    <name type="scientific">Synchytrium microbalum</name>
    <dbReference type="NCBI Taxonomy" id="1806994"/>
    <lineage>
        <taxon>Eukaryota</taxon>
        <taxon>Fungi</taxon>
        <taxon>Fungi incertae sedis</taxon>
        <taxon>Chytridiomycota</taxon>
        <taxon>Chytridiomycota incertae sedis</taxon>
        <taxon>Chytridiomycetes</taxon>
        <taxon>Synchytriales</taxon>
        <taxon>Synchytriaceae</taxon>
        <taxon>Synchytrium</taxon>
    </lineage>
</organism>
<dbReference type="GeneID" id="42005375"/>
<dbReference type="GO" id="GO:0005737">
    <property type="term" value="C:cytoplasm"/>
    <property type="evidence" value="ECO:0007669"/>
    <property type="project" value="TreeGrafter"/>
</dbReference>
<dbReference type="PANTHER" id="PTHR23176:SF129">
    <property type="entry name" value="RHO GTPASE ACTIVATING PROTEIN AT 16F, ISOFORM E-RELATED"/>
    <property type="match status" value="1"/>
</dbReference>
<feature type="region of interest" description="Disordered" evidence="2">
    <location>
        <begin position="398"/>
        <end position="542"/>
    </location>
</feature>
<gene>
    <name evidence="4" type="ORF">SmJEL517_g04150</name>
</gene>
<feature type="compositionally biased region" description="Pro residues" evidence="2">
    <location>
        <begin position="465"/>
        <end position="476"/>
    </location>
</feature>
<feature type="domain" description="Rho-GAP" evidence="3">
    <location>
        <begin position="198"/>
        <end position="406"/>
    </location>
</feature>
<feature type="compositionally biased region" description="Low complexity" evidence="2">
    <location>
        <begin position="494"/>
        <end position="505"/>
    </location>
</feature>
<dbReference type="InterPro" id="IPR000198">
    <property type="entry name" value="RhoGAP_dom"/>
</dbReference>
<dbReference type="Gene3D" id="1.10.555.10">
    <property type="entry name" value="Rho GTPase activation protein"/>
    <property type="match status" value="1"/>
</dbReference>
<dbReference type="EMBL" id="QEAO01000026">
    <property type="protein sequence ID" value="TPX32797.1"/>
    <property type="molecule type" value="Genomic_DNA"/>
</dbReference>
<feature type="compositionally biased region" description="Low complexity" evidence="2">
    <location>
        <begin position="400"/>
        <end position="416"/>
    </location>
</feature>
<evidence type="ECO:0000256" key="2">
    <source>
        <dbReference type="SAM" id="MobiDB-lite"/>
    </source>
</evidence>
<dbReference type="GO" id="GO:0007165">
    <property type="term" value="P:signal transduction"/>
    <property type="evidence" value="ECO:0007669"/>
    <property type="project" value="InterPro"/>
</dbReference>
<dbReference type="RefSeq" id="XP_031023934.1">
    <property type="nucleotide sequence ID" value="XM_031170078.1"/>
</dbReference>
<dbReference type="SMART" id="SM00324">
    <property type="entry name" value="RhoGAP"/>
    <property type="match status" value="1"/>
</dbReference>
<accession>A0A507BV68</accession>